<gene>
    <name evidence="1" type="ORF">CUN85_07575</name>
</gene>
<protein>
    <submittedName>
        <fullName evidence="1">Uncharacterized protein</fullName>
    </submittedName>
</protein>
<dbReference type="OrthoDB" id="52877at2157"/>
<evidence type="ECO:0000313" key="1">
    <source>
        <dbReference type="EMBL" id="TGC09215.1"/>
    </source>
</evidence>
<organism evidence="1 2">
    <name type="scientific">Methanolobus halotolerans</name>
    <dbReference type="NCBI Taxonomy" id="2052935"/>
    <lineage>
        <taxon>Archaea</taxon>
        <taxon>Methanobacteriati</taxon>
        <taxon>Methanobacteriota</taxon>
        <taxon>Stenosarchaea group</taxon>
        <taxon>Methanomicrobia</taxon>
        <taxon>Methanosarcinales</taxon>
        <taxon>Methanosarcinaceae</taxon>
        <taxon>Methanolobus</taxon>
    </lineage>
</organism>
<dbReference type="Pfam" id="PF22263">
    <property type="entry name" value="DUF6951"/>
    <property type="match status" value="1"/>
</dbReference>
<evidence type="ECO:0000313" key="2">
    <source>
        <dbReference type="Proteomes" id="UP000297295"/>
    </source>
</evidence>
<dbReference type="EMBL" id="PGGK01000006">
    <property type="protein sequence ID" value="TGC09215.1"/>
    <property type="molecule type" value="Genomic_DNA"/>
</dbReference>
<proteinExistence type="predicted"/>
<sequence>MTTTISVNSAICGFNHKITGKLDGKNIIVDIETPCEKIKKMSHMVIPMMETMDIKDNFVMDRAKEIHCTPGCIVPSGVLHVCRLETGMISKTLAKQVGKISIDFDEV</sequence>
<dbReference type="InterPro" id="IPR054227">
    <property type="entry name" value="DUF6951"/>
</dbReference>
<dbReference type="RefSeq" id="WP_135389710.1">
    <property type="nucleotide sequence ID" value="NZ_PGGK01000006.1"/>
</dbReference>
<comment type="caution">
    <text evidence="1">The sequence shown here is derived from an EMBL/GenBank/DDBJ whole genome shotgun (WGS) entry which is preliminary data.</text>
</comment>
<reference evidence="1 2" key="1">
    <citation type="submission" date="2017-11" db="EMBL/GenBank/DDBJ databases">
        <title>Isolation and Characterization of Methanogenic Archaea from Saline Meromictic Lake at Siberia.</title>
        <authorList>
            <person name="Shen Y."/>
            <person name="Huang H.-H."/>
            <person name="Lai M.-C."/>
            <person name="Chen S.-C."/>
        </authorList>
    </citation>
    <scope>NUCLEOTIDE SEQUENCE [LARGE SCALE GENOMIC DNA]</scope>
    <source>
        <strain evidence="1 2">SY-01</strain>
    </source>
</reference>
<dbReference type="AlphaFoldDB" id="A0A4E0Q591"/>
<keyword evidence="2" id="KW-1185">Reference proteome</keyword>
<accession>A0A4E0Q591</accession>
<dbReference type="Proteomes" id="UP000297295">
    <property type="component" value="Unassembled WGS sequence"/>
</dbReference>
<name>A0A4E0Q591_9EURY</name>